<feature type="transmembrane region" description="Helical" evidence="1">
    <location>
        <begin position="108"/>
        <end position="128"/>
    </location>
</feature>
<organism evidence="3 4">
    <name type="scientific">Leptospira idonii</name>
    <dbReference type="NCBI Taxonomy" id="1193500"/>
    <lineage>
        <taxon>Bacteria</taxon>
        <taxon>Pseudomonadati</taxon>
        <taxon>Spirochaetota</taxon>
        <taxon>Spirochaetia</taxon>
        <taxon>Leptospirales</taxon>
        <taxon>Leptospiraceae</taxon>
        <taxon>Leptospira</taxon>
    </lineage>
</organism>
<evidence type="ECO:0000256" key="1">
    <source>
        <dbReference type="SAM" id="Phobius"/>
    </source>
</evidence>
<feature type="transmembrane region" description="Helical" evidence="1">
    <location>
        <begin position="250"/>
        <end position="283"/>
    </location>
</feature>
<dbReference type="OrthoDB" id="324383at2"/>
<feature type="transmembrane region" description="Helical" evidence="1">
    <location>
        <begin position="289"/>
        <end position="307"/>
    </location>
</feature>
<evidence type="ECO:0000313" key="4">
    <source>
        <dbReference type="Proteomes" id="UP000298058"/>
    </source>
</evidence>
<comment type="caution">
    <text evidence="3">The sequence shown here is derived from an EMBL/GenBank/DDBJ whole genome shotgun (WGS) entry which is preliminary data.</text>
</comment>
<dbReference type="Pfam" id="PF14351">
    <property type="entry name" value="DUF4401"/>
    <property type="match status" value="1"/>
</dbReference>
<name>A0A4R9M0G9_9LEPT</name>
<keyword evidence="1" id="KW-0472">Membrane</keyword>
<feature type="transmembrane region" description="Helical" evidence="1">
    <location>
        <begin position="27"/>
        <end position="51"/>
    </location>
</feature>
<feature type="transmembrane region" description="Helical" evidence="1">
    <location>
        <begin position="83"/>
        <end position="102"/>
    </location>
</feature>
<feature type="transmembrane region" description="Helical" evidence="1">
    <location>
        <begin position="193"/>
        <end position="210"/>
    </location>
</feature>
<proteinExistence type="predicted"/>
<accession>A0A4R9M0G9</accession>
<sequence>MHNCKRNPLASTQKRSSKQMKETQIPWYIRLLTFYGASMAGSFLLLFLGLFELLNSTPVVIFLGIVFIVVSTALSFRKDNGFIEPTIISFVNLGQGLFLFGFADIFTFDIVSICVLIFFLQLILYAVFQSSIQKFLSVIIGIISLVVILIDTKLSILFPILLYAVMLALYWTSKTHSQAIEKNEPVSSLLSSAKEALTLSLAGLFVFPLIDEDADLARSISLTTSVLIWITLFVLLWNQLYIKLKWKKEFLFGIFLLTVLIFLPTVYHPGISGSIFILFLGFAYSQRPAQWFGVFSSLGYLTYYYYAMETTLLYKSYQMILSGILFLAIYAIWQFKLSKKEGVTE</sequence>
<evidence type="ECO:0000259" key="2">
    <source>
        <dbReference type="Pfam" id="PF14351"/>
    </source>
</evidence>
<feature type="transmembrane region" description="Helical" evidence="1">
    <location>
        <begin position="135"/>
        <end position="150"/>
    </location>
</feature>
<reference evidence="3" key="1">
    <citation type="journal article" date="2019" name="PLoS Negl. Trop. Dis.">
        <title>Revisiting the worldwide diversity of Leptospira species in the environment.</title>
        <authorList>
            <person name="Vincent A.T."/>
            <person name="Schiettekatte O."/>
            <person name="Bourhy P."/>
            <person name="Veyrier F.J."/>
            <person name="Picardeau M."/>
        </authorList>
    </citation>
    <scope>NUCLEOTIDE SEQUENCE [LARGE SCALE GENOMIC DNA]</scope>
    <source>
        <strain evidence="3">201300427</strain>
    </source>
</reference>
<dbReference type="InterPro" id="IPR025513">
    <property type="entry name" value="DUF4401"/>
</dbReference>
<dbReference type="EMBL" id="RQHW01000047">
    <property type="protein sequence ID" value="TGN18198.1"/>
    <property type="molecule type" value="Genomic_DNA"/>
</dbReference>
<feature type="transmembrane region" description="Helical" evidence="1">
    <location>
        <begin position="156"/>
        <end position="172"/>
    </location>
</feature>
<feature type="transmembrane region" description="Helical" evidence="1">
    <location>
        <begin position="57"/>
        <end position="76"/>
    </location>
</feature>
<dbReference type="Proteomes" id="UP000298058">
    <property type="component" value="Unassembled WGS sequence"/>
</dbReference>
<evidence type="ECO:0000313" key="3">
    <source>
        <dbReference type="EMBL" id="TGN18198.1"/>
    </source>
</evidence>
<keyword evidence="1" id="KW-1133">Transmembrane helix</keyword>
<feature type="transmembrane region" description="Helical" evidence="1">
    <location>
        <begin position="319"/>
        <end position="335"/>
    </location>
</feature>
<protein>
    <submittedName>
        <fullName evidence="3">DUF4401 domain-containing protein</fullName>
    </submittedName>
</protein>
<gene>
    <name evidence="3" type="ORF">EHS15_12350</name>
</gene>
<feature type="domain" description="DUF4401" evidence="2">
    <location>
        <begin position="26"/>
        <end position="332"/>
    </location>
</feature>
<keyword evidence="4" id="KW-1185">Reference proteome</keyword>
<feature type="transmembrane region" description="Helical" evidence="1">
    <location>
        <begin position="216"/>
        <end position="238"/>
    </location>
</feature>
<keyword evidence="1" id="KW-0812">Transmembrane</keyword>
<dbReference type="AlphaFoldDB" id="A0A4R9M0G9"/>